<dbReference type="GeneID" id="18922688"/>
<reference evidence="2" key="1">
    <citation type="journal article" date="2011" name="Proc. Natl. Acad. Sci. U.S.A.">
        <title>Obligate biotrophy features unraveled by the genomic analysis of rust fungi.</title>
        <authorList>
            <person name="Duplessis S."/>
            <person name="Cuomo C.A."/>
            <person name="Lin Y.-C."/>
            <person name="Aerts A."/>
            <person name="Tisserant E."/>
            <person name="Veneault-Fourrey C."/>
            <person name="Joly D.L."/>
            <person name="Hacquard S."/>
            <person name="Amselem J."/>
            <person name="Cantarel B.L."/>
            <person name="Chiu R."/>
            <person name="Coutinho P.M."/>
            <person name="Feau N."/>
            <person name="Field M."/>
            <person name="Frey P."/>
            <person name="Gelhaye E."/>
            <person name="Goldberg J."/>
            <person name="Grabherr M.G."/>
            <person name="Kodira C.D."/>
            <person name="Kohler A."/>
            <person name="Kuees U."/>
            <person name="Lindquist E.A."/>
            <person name="Lucas S.M."/>
            <person name="Mago R."/>
            <person name="Mauceli E."/>
            <person name="Morin E."/>
            <person name="Murat C."/>
            <person name="Pangilinan J.L."/>
            <person name="Park R."/>
            <person name="Pearson M."/>
            <person name="Quesneville H."/>
            <person name="Rouhier N."/>
            <person name="Sakthikumar S."/>
            <person name="Salamov A.A."/>
            <person name="Schmutz J."/>
            <person name="Selles B."/>
            <person name="Shapiro H."/>
            <person name="Tanguay P."/>
            <person name="Tuskan G.A."/>
            <person name="Henrissat B."/>
            <person name="Van de Peer Y."/>
            <person name="Rouze P."/>
            <person name="Ellis J.G."/>
            <person name="Dodds P.N."/>
            <person name="Schein J.E."/>
            <person name="Zhong S."/>
            <person name="Hamelin R.C."/>
            <person name="Grigoriev I.V."/>
            <person name="Szabo L.J."/>
            <person name="Martin F."/>
        </authorList>
    </citation>
    <scope>NUCLEOTIDE SEQUENCE [LARGE SCALE GENOMIC DNA]</scope>
    <source>
        <strain evidence="2">98AG31 / pathotype 3-4-7</strain>
    </source>
</reference>
<dbReference type="InParanoid" id="F4RJ02"/>
<dbReference type="RefSeq" id="XP_007408982.1">
    <property type="nucleotide sequence ID" value="XM_007408920.1"/>
</dbReference>
<evidence type="ECO:0000313" key="1">
    <source>
        <dbReference type="EMBL" id="EGG07650.1"/>
    </source>
</evidence>
<dbReference type="Proteomes" id="UP000001072">
    <property type="component" value="Unassembled WGS sequence"/>
</dbReference>
<dbReference type="AlphaFoldDB" id="F4RJ02"/>
<proteinExistence type="predicted"/>
<name>F4RJ02_MELLP</name>
<dbReference type="EMBL" id="GL883103">
    <property type="protein sequence ID" value="EGG07650.1"/>
    <property type="molecule type" value="Genomic_DNA"/>
</dbReference>
<dbReference type="VEuPathDB" id="FungiDB:MELLADRAFT_105674"/>
<keyword evidence="2" id="KW-1185">Reference proteome</keyword>
<organism evidence="2">
    <name type="scientific">Melampsora larici-populina (strain 98AG31 / pathotype 3-4-7)</name>
    <name type="common">Poplar leaf rust fungus</name>
    <dbReference type="NCBI Taxonomy" id="747676"/>
    <lineage>
        <taxon>Eukaryota</taxon>
        <taxon>Fungi</taxon>
        <taxon>Dikarya</taxon>
        <taxon>Basidiomycota</taxon>
        <taxon>Pucciniomycotina</taxon>
        <taxon>Pucciniomycetes</taxon>
        <taxon>Pucciniales</taxon>
        <taxon>Melampsoraceae</taxon>
        <taxon>Melampsora</taxon>
    </lineage>
</organism>
<accession>F4RJ02</accession>
<dbReference type="KEGG" id="mlr:MELLADRAFT_105674"/>
<gene>
    <name evidence="1" type="ORF">MELLADRAFT_105674</name>
</gene>
<dbReference type="OrthoDB" id="2505029at2759"/>
<evidence type="ECO:0000313" key="2">
    <source>
        <dbReference type="Proteomes" id="UP000001072"/>
    </source>
</evidence>
<dbReference type="HOGENOM" id="CLU_1240377_0_0_1"/>
<sequence length="223" mass="25454">MAHHYERLRVTLDGTFTLGDMVSVSLECDVHTLTSVQVEAPTHDRHLHARRFWTHLVDSPGSTTTMSIIVCEPFGQYFLDTDRSFAARGNLILRPYPIEPLLHVNSNHYLELSTHVKMDISETNNISVTALGRVLSCDLSDDESHWNLVMAHRDYEPNDRFHYHFTIRYLVTAWMMTSCPPGTFAEGGLLRVLGFIVSHGPDPATWLIRALHVRLVDHHNDEV</sequence>
<protein>
    <submittedName>
        <fullName evidence="1">Uncharacterized protein</fullName>
    </submittedName>
</protein>